<feature type="transmembrane region" description="Helical" evidence="6">
    <location>
        <begin position="258"/>
        <end position="275"/>
    </location>
</feature>
<feature type="transmembrane region" description="Helical" evidence="6">
    <location>
        <begin position="45"/>
        <end position="63"/>
    </location>
</feature>
<evidence type="ECO:0000256" key="4">
    <source>
        <dbReference type="ARBA" id="ARBA00022989"/>
    </source>
</evidence>
<evidence type="ECO:0000256" key="6">
    <source>
        <dbReference type="SAM" id="Phobius"/>
    </source>
</evidence>
<evidence type="ECO:0000256" key="1">
    <source>
        <dbReference type="ARBA" id="ARBA00004651"/>
    </source>
</evidence>
<feature type="transmembrane region" description="Helical" evidence="6">
    <location>
        <begin position="135"/>
        <end position="152"/>
    </location>
</feature>
<dbReference type="Pfam" id="PF00892">
    <property type="entry name" value="EamA"/>
    <property type="match status" value="2"/>
</dbReference>
<feature type="transmembrane region" description="Helical" evidence="6">
    <location>
        <begin position="12"/>
        <end position="33"/>
    </location>
</feature>
<dbReference type="InterPro" id="IPR051258">
    <property type="entry name" value="Diverse_Substrate_Transporter"/>
</dbReference>
<accession>A0ABV1SBJ9</accession>
<dbReference type="Gene3D" id="1.10.3730.20">
    <property type="match status" value="1"/>
</dbReference>
<feature type="transmembrane region" description="Helical" evidence="6">
    <location>
        <begin position="190"/>
        <end position="209"/>
    </location>
</feature>
<dbReference type="InterPro" id="IPR037185">
    <property type="entry name" value="EmrE-like"/>
</dbReference>
<evidence type="ECO:0000259" key="7">
    <source>
        <dbReference type="Pfam" id="PF00892"/>
    </source>
</evidence>
<gene>
    <name evidence="8" type="ORF">VSX56_00700</name>
</gene>
<feature type="domain" description="EamA" evidence="7">
    <location>
        <begin position="16"/>
        <end position="146"/>
    </location>
</feature>
<keyword evidence="4 6" id="KW-1133">Transmembrane helix</keyword>
<feature type="transmembrane region" description="Helical" evidence="6">
    <location>
        <begin position="281"/>
        <end position="300"/>
    </location>
</feature>
<evidence type="ECO:0000256" key="2">
    <source>
        <dbReference type="ARBA" id="ARBA00022475"/>
    </source>
</evidence>
<dbReference type="PANTHER" id="PTHR42920">
    <property type="entry name" value="OS03G0707200 PROTEIN-RELATED"/>
    <property type="match status" value="1"/>
</dbReference>
<comment type="caution">
    <text evidence="8">The sequence shown here is derived from an EMBL/GenBank/DDBJ whole genome shotgun (WGS) entry which is preliminary data.</text>
</comment>
<dbReference type="RefSeq" id="WP_339112432.1">
    <property type="nucleotide sequence ID" value="NZ_JAYWLC010000001.1"/>
</dbReference>
<feature type="transmembrane region" description="Helical" evidence="6">
    <location>
        <begin position="164"/>
        <end position="183"/>
    </location>
</feature>
<comment type="subcellular location">
    <subcellularLocation>
        <location evidence="1">Cell membrane</location>
        <topology evidence="1">Multi-pass membrane protein</topology>
    </subcellularLocation>
</comment>
<dbReference type="PANTHER" id="PTHR42920:SF11">
    <property type="entry name" value="INNER MEMBRANE PROTEIN YTFF"/>
    <property type="match status" value="1"/>
</dbReference>
<evidence type="ECO:0000313" key="9">
    <source>
        <dbReference type="Proteomes" id="UP001438953"/>
    </source>
</evidence>
<dbReference type="EMBL" id="JAYWLC010000001">
    <property type="protein sequence ID" value="MER5170278.1"/>
    <property type="molecule type" value="Genomic_DNA"/>
</dbReference>
<keyword evidence="9" id="KW-1185">Reference proteome</keyword>
<organism evidence="8 9">
    <name type="scientific">Thioclava kandeliae</name>
    <dbReference type="NCBI Taxonomy" id="3070818"/>
    <lineage>
        <taxon>Bacteria</taxon>
        <taxon>Pseudomonadati</taxon>
        <taxon>Pseudomonadota</taxon>
        <taxon>Alphaproteobacteria</taxon>
        <taxon>Rhodobacterales</taxon>
        <taxon>Paracoccaceae</taxon>
        <taxon>Thioclava</taxon>
    </lineage>
</organism>
<sequence>MSAEPRQIQRWQLIAVLALPPLFWAGNFIVARAARDLVPPLSLVYGRWLIALVVLAPFAWHHVKRDYAGYLRHPWLVLGTSATSVVAFNTLIYWGLHYTQATNGMLLNSTIPVLVMLIGALAFGQRLRLWQGVGLILSLLGVSIVILGGEIARLADLAFNKGDLMIFGAMVAWALYTLWLTRIPAEISRIGLLAVQIVIGLAILTPFWVWDLAQGHLPVMVPQAAWAVAFVGIVPSLGAFLLYMQAVRLAGSGRASQSIHLIPLYGVILSSLFLGEHLHPYHLAGFVLILGGIILAARAGRAARG</sequence>
<evidence type="ECO:0000256" key="3">
    <source>
        <dbReference type="ARBA" id="ARBA00022692"/>
    </source>
</evidence>
<dbReference type="SUPFAM" id="SSF103481">
    <property type="entry name" value="Multidrug resistance efflux transporter EmrE"/>
    <property type="match status" value="2"/>
</dbReference>
<feature type="transmembrane region" description="Helical" evidence="6">
    <location>
        <begin position="224"/>
        <end position="246"/>
    </location>
</feature>
<keyword evidence="2" id="KW-1003">Cell membrane</keyword>
<protein>
    <submittedName>
        <fullName evidence="8">DMT family transporter</fullName>
    </submittedName>
</protein>
<feature type="domain" description="EamA" evidence="7">
    <location>
        <begin position="161"/>
        <end position="296"/>
    </location>
</feature>
<reference evidence="8 9" key="1">
    <citation type="submission" date="2024-06" db="EMBL/GenBank/DDBJ databases">
        <title>Thioclava kandeliae sp. nov. from a rhizosphere soil sample of Kandelia candel in a mangrove.</title>
        <authorList>
            <person name="Mu T."/>
        </authorList>
    </citation>
    <scope>NUCLEOTIDE SEQUENCE [LARGE SCALE GENOMIC DNA]</scope>
    <source>
        <strain evidence="8 9">CPCC 100088</strain>
    </source>
</reference>
<dbReference type="InterPro" id="IPR000620">
    <property type="entry name" value="EamA_dom"/>
</dbReference>
<keyword evidence="3 6" id="KW-0812">Transmembrane</keyword>
<feature type="transmembrane region" description="Helical" evidence="6">
    <location>
        <begin position="106"/>
        <end position="123"/>
    </location>
</feature>
<proteinExistence type="predicted"/>
<evidence type="ECO:0000313" key="8">
    <source>
        <dbReference type="EMBL" id="MER5170278.1"/>
    </source>
</evidence>
<feature type="transmembrane region" description="Helical" evidence="6">
    <location>
        <begin position="75"/>
        <end position="94"/>
    </location>
</feature>
<keyword evidence="5 6" id="KW-0472">Membrane</keyword>
<evidence type="ECO:0000256" key="5">
    <source>
        <dbReference type="ARBA" id="ARBA00023136"/>
    </source>
</evidence>
<name>A0ABV1SBJ9_9RHOB</name>
<dbReference type="Proteomes" id="UP001438953">
    <property type="component" value="Unassembled WGS sequence"/>
</dbReference>